<comment type="caution">
    <text evidence="2">The sequence shown here is derived from an EMBL/GenBank/DDBJ whole genome shotgun (WGS) entry which is preliminary data.</text>
</comment>
<evidence type="ECO:0000256" key="1">
    <source>
        <dbReference type="SAM" id="SignalP"/>
    </source>
</evidence>
<feature type="chain" id="PRO_5045926889" description="DUF4148 domain-containing protein" evidence="1">
    <location>
        <begin position="22"/>
        <end position="135"/>
    </location>
</feature>
<reference evidence="2 3" key="2">
    <citation type="submission" date="2024-06" db="EMBL/GenBank/DDBJ databases">
        <title>Thioclava kandeliae sp. nov. from a rhizosphere soil sample of Kandelia candel in a mangrove.</title>
        <authorList>
            <person name="Mu T."/>
        </authorList>
    </citation>
    <scope>NUCLEOTIDE SEQUENCE [LARGE SCALE GENOMIC DNA]</scope>
    <source>
        <strain evidence="2 3">CPCC 100088</strain>
    </source>
</reference>
<proteinExistence type="predicted"/>
<evidence type="ECO:0000313" key="3">
    <source>
        <dbReference type="Proteomes" id="UP001438953"/>
    </source>
</evidence>
<organism evidence="2 3">
    <name type="scientific">Thioclava kandeliae</name>
    <dbReference type="NCBI Taxonomy" id="3070818"/>
    <lineage>
        <taxon>Bacteria</taxon>
        <taxon>Pseudomonadati</taxon>
        <taxon>Pseudomonadota</taxon>
        <taxon>Alphaproteobacteria</taxon>
        <taxon>Rhodobacterales</taxon>
        <taxon>Paracoccaceae</taxon>
        <taxon>Thioclava</taxon>
    </lineage>
</organism>
<protein>
    <recommendedName>
        <fullName evidence="4">DUF4148 domain-containing protein</fullName>
    </recommendedName>
</protein>
<keyword evidence="3" id="KW-1185">Reference proteome</keyword>
<name>A0ABV1SED2_9RHOB</name>
<evidence type="ECO:0008006" key="4">
    <source>
        <dbReference type="Google" id="ProtNLM"/>
    </source>
</evidence>
<evidence type="ECO:0000313" key="2">
    <source>
        <dbReference type="EMBL" id="MER5171251.1"/>
    </source>
</evidence>
<sequence length="135" mass="14029">MKTTLVAAAIALAASAGFASAEGAGHAQLAAQLGLNGADFTTAELTNIRDAKINGDVQEAKYFLNHENRAKENTSVSQGKAQLAEQLGVDASKYSMAELVSLSSADDAKEARFIETGTSRNTVAPIARPYLGTGR</sequence>
<gene>
    <name evidence="2" type="ORF">VSX56_05620</name>
</gene>
<accession>A0ABV1SED2</accession>
<feature type="signal peptide" evidence="1">
    <location>
        <begin position="1"/>
        <end position="21"/>
    </location>
</feature>
<dbReference type="EMBL" id="JAYWLC010000003">
    <property type="protein sequence ID" value="MER5171251.1"/>
    <property type="molecule type" value="Genomic_DNA"/>
</dbReference>
<keyword evidence="1" id="KW-0732">Signal</keyword>
<dbReference type="Proteomes" id="UP001438953">
    <property type="component" value="Unassembled WGS sequence"/>
</dbReference>
<dbReference type="RefSeq" id="WP_350935486.1">
    <property type="nucleotide sequence ID" value="NZ_JAYWLC010000003.1"/>
</dbReference>
<reference evidence="2 3" key="1">
    <citation type="submission" date="2024-01" db="EMBL/GenBank/DDBJ databases">
        <authorList>
            <person name="Deng Y."/>
            <person name="Su J."/>
        </authorList>
    </citation>
    <scope>NUCLEOTIDE SEQUENCE [LARGE SCALE GENOMIC DNA]</scope>
    <source>
        <strain evidence="2 3">CPCC 100088</strain>
    </source>
</reference>